<feature type="transmembrane region" description="Helical" evidence="8">
    <location>
        <begin position="139"/>
        <end position="157"/>
    </location>
</feature>
<feature type="transmembrane region" description="Helical" evidence="8">
    <location>
        <begin position="309"/>
        <end position="328"/>
    </location>
</feature>
<evidence type="ECO:0000256" key="6">
    <source>
        <dbReference type="ARBA" id="ARBA00022989"/>
    </source>
</evidence>
<keyword evidence="4" id="KW-0808">Transferase</keyword>
<evidence type="ECO:0000256" key="1">
    <source>
        <dbReference type="ARBA" id="ARBA00004651"/>
    </source>
</evidence>
<feature type="transmembrane region" description="Helical" evidence="8">
    <location>
        <begin position="359"/>
        <end position="379"/>
    </location>
</feature>
<keyword evidence="2" id="KW-1003">Cell membrane</keyword>
<feature type="transmembrane region" description="Helical" evidence="8">
    <location>
        <begin position="391"/>
        <end position="409"/>
    </location>
</feature>
<dbReference type="AlphaFoldDB" id="A0A380TBJ4"/>
<dbReference type="GO" id="GO:0008610">
    <property type="term" value="P:lipid biosynthetic process"/>
    <property type="evidence" value="ECO:0007669"/>
    <property type="project" value="UniProtKB-ARBA"/>
</dbReference>
<evidence type="ECO:0000256" key="3">
    <source>
        <dbReference type="ARBA" id="ARBA00022676"/>
    </source>
</evidence>
<feature type="transmembrane region" description="Helical" evidence="8">
    <location>
        <begin position="193"/>
        <end position="221"/>
    </location>
</feature>
<gene>
    <name evidence="9" type="ORF">DF3PB_1450006</name>
</gene>
<keyword evidence="7 8" id="KW-0472">Membrane</keyword>
<dbReference type="GO" id="GO:0016763">
    <property type="term" value="F:pentosyltransferase activity"/>
    <property type="evidence" value="ECO:0007669"/>
    <property type="project" value="TreeGrafter"/>
</dbReference>
<feature type="transmembrane region" description="Helical" evidence="8">
    <location>
        <begin position="110"/>
        <end position="132"/>
    </location>
</feature>
<sequence>MSVAFGGASRPVDACACAVFAPAQHWGCRFARKHLHVATIAFVVTLGIVLRVWGVLVDRSLWSDESALIRNILTRSFAGLLLPLEDDQSAPLAWLWAQKVLSGLIPDFELALRFLPLASGVVALIVFAWCCVRFLRRTDALFAITALALLPTYLLYAGEVKQYMTDLLFSAVLMLFAFQALEGKQWRWHHALALAFTGVIATLFSNPAAFVLGGVGCALFLHSLNERRHRDAIVIAGIALLWLAVFAALYVLVYGRQPDAIAAMRGYWQHLFAPVPPLNVKDVFWYYKALLAPAESALYYGRIYQPGQVAGSALACLVFLLGACSLARRQPLQAVALLLPLVLALSASALKAYPFGSRFLMFAAPQILVCIAVGVGQLFRMPDLPRPVTAAVPILLLALPLGVTAMEYARADGKPFETADSHSAMQALAANYRPGDAIYVYSECLPDFRLQRERYGLADAKVLAGHHAPDALAYFYYDIERMRQHRRVWLLYCTHMKRDNNQVYLNSMELLLKSYGTQKHVSGDLKRNWSVTLYEFDAEKTSPNPVMFAKPDYSYAPSHPILNLRNDEN</sequence>
<evidence type="ECO:0000256" key="4">
    <source>
        <dbReference type="ARBA" id="ARBA00022679"/>
    </source>
</evidence>
<protein>
    <submittedName>
        <fullName evidence="9">Uncharacterized protein</fullName>
    </submittedName>
</protein>
<evidence type="ECO:0000256" key="2">
    <source>
        <dbReference type="ARBA" id="ARBA00022475"/>
    </source>
</evidence>
<name>A0A380TBJ4_9ZZZZ</name>
<evidence type="ECO:0000256" key="7">
    <source>
        <dbReference type="ARBA" id="ARBA00023136"/>
    </source>
</evidence>
<keyword evidence="5 8" id="KW-0812">Transmembrane</keyword>
<feature type="transmembrane region" description="Helical" evidence="8">
    <location>
        <begin position="233"/>
        <end position="255"/>
    </location>
</feature>
<keyword evidence="3" id="KW-0328">Glycosyltransferase</keyword>
<evidence type="ECO:0000256" key="5">
    <source>
        <dbReference type="ARBA" id="ARBA00022692"/>
    </source>
</evidence>
<dbReference type="InterPro" id="IPR050297">
    <property type="entry name" value="LipidA_mod_glycosyltrf_83"/>
</dbReference>
<comment type="subcellular location">
    <subcellularLocation>
        <location evidence="1">Cell membrane</location>
        <topology evidence="1">Multi-pass membrane protein</topology>
    </subcellularLocation>
</comment>
<dbReference type="PANTHER" id="PTHR33908">
    <property type="entry name" value="MANNOSYLTRANSFERASE YKCB-RELATED"/>
    <property type="match status" value="1"/>
</dbReference>
<evidence type="ECO:0000256" key="8">
    <source>
        <dbReference type="SAM" id="Phobius"/>
    </source>
</evidence>
<accession>A0A380TBJ4</accession>
<dbReference type="PANTHER" id="PTHR33908:SF11">
    <property type="entry name" value="MEMBRANE PROTEIN"/>
    <property type="match status" value="1"/>
</dbReference>
<reference evidence="9" key="1">
    <citation type="submission" date="2018-07" db="EMBL/GenBank/DDBJ databases">
        <authorList>
            <person name="Quirk P.G."/>
            <person name="Krulwich T.A."/>
        </authorList>
    </citation>
    <scope>NUCLEOTIDE SEQUENCE</scope>
</reference>
<keyword evidence="6 8" id="KW-1133">Transmembrane helix</keyword>
<feature type="transmembrane region" description="Helical" evidence="8">
    <location>
        <begin position="334"/>
        <end position="352"/>
    </location>
</feature>
<dbReference type="EMBL" id="UIDG01000052">
    <property type="protein sequence ID" value="SUS04768.1"/>
    <property type="molecule type" value="Genomic_DNA"/>
</dbReference>
<organism evidence="9">
    <name type="scientific">metagenome</name>
    <dbReference type="NCBI Taxonomy" id="256318"/>
    <lineage>
        <taxon>unclassified sequences</taxon>
        <taxon>metagenomes</taxon>
    </lineage>
</organism>
<dbReference type="GO" id="GO:0005886">
    <property type="term" value="C:plasma membrane"/>
    <property type="evidence" value="ECO:0007669"/>
    <property type="project" value="UniProtKB-SubCell"/>
</dbReference>
<proteinExistence type="predicted"/>
<feature type="transmembrane region" description="Helical" evidence="8">
    <location>
        <begin position="35"/>
        <end position="56"/>
    </location>
</feature>
<evidence type="ECO:0000313" key="9">
    <source>
        <dbReference type="EMBL" id="SUS04768.1"/>
    </source>
</evidence>